<dbReference type="EMBL" id="VOPL01000001">
    <property type="protein sequence ID" value="TXB71196.1"/>
    <property type="molecule type" value="Genomic_DNA"/>
</dbReference>
<evidence type="ECO:0000313" key="1">
    <source>
        <dbReference type="EMBL" id="TXB71196.1"/>
    </source>
</evidence>
<organism evidence="1 2">
    <name type="scientific">Paracoccus aurantiacus</name>
    <dbReference type="NCBI Taxonomy" id="2599412"/>
    <lineage>
        <taxon>Bacteria</taxon>
        <taxon>Pseudomonadati</taxon>
        <taxon>Pseudomonadota</taxon>
        <taxon>Alphaproteobacteria</taxon>
        <taxon>Rhodobacterales</taxon>
        <taxon>Paracoccaceae</taxon>
        <taxon>Paracoccus</taxon>
    </lineage>
</organism>
<keyword evidence="2" id="KW-1185">Reference proteome</keyword>
<evidence type="ECO:0000313" key="2">
    <source>
        <dbReference type="Proteomes" id="UP000321562"/>
    </source>
</evidence>
<sequence>MTDQIDWVLVEGAESARLGAIGFLGDELSVIALFGPDDSPEAVLLAARKRPEIIRRDAAISQLSRRVSAEFSRPSVPDQDWWEHLQSAPRLRAPNGASLLRPGEIVRVLTRLSSADAVKAALKTA</sequence>
<accession>A0A5C6S9Q7</accession>
<dbReference type="RefSeq" id="WP_147096694.1">
    <property type="nucleotide sequence ID" value="NZ_JBHUFH010000002.1"/>
</dbReference>
<proteinExistence type="predicted"/>
<reference evidence="1 2" key="1">
    <citation type="submission" date="2019-08" db="EMBL/GenBank/DDBJ databases">
        <authorList>
            <person name="Ye J."/>
        </authorList>
    </citation>
    <scope>NUCLEOTIDE SEQUENCE [LARGE SCALE GENOMIC DNA]</scope>
    <source>
        <strain evidence="1 2">TK008</strain>
    </source>
</reference>
<protein>
    <submittedName>
        <fullName evidence="1">Uncharacterized protein</fullName>
    </submittedName>
</protein>
<name>A0A5C6S9Q7_9RHOB</name>
<comment type="caution">
    <text evidence="1">The sequence shown here is derived from an EMBL/GenBank/DDBJ whole genome shotgun (WGS) entry which is preliminary data.</text>
</comment>
<gene>
    <name evidence="1" type="ORF">FQV27_04955</name>
</gene>
<dbReference type="AlphaFoldDB" id="A0A5C6S9Q7"/>
<dbReference type="Proteomes" id="UP000321562">
    <property type="component" value="Unassembled WGS sequence"/>
</dbReference>